<dbReference type="Pfam" id="PF01699">
    <property type="entry name" value="Na_Ca_ex"/>
    <property type="match status" value="2"/>
</dbReference>
<gene>
    <name evidence="7" type="ORF">SAMN05660197_1385</name>
</gene>
<feature type="domain" description="Sodium/calcium exchanger membrane region" evidence="6">
    <location>
        <begin position="44"/>
        <end position="196"/>
    </location>
</feature>
<feature type="transmembrane region" description="Helical" evidence="5">
    <location>
        <begin position="336"/>
        <end position="355"/>
    </location>
</feature>
<evidence type="ECO:0000313" key="8">
    <source>
        <dbReference type="Proteomes" id="UP000192602"/>
    </source>
</evidence>
<keyword evidence="3 5" id="KW-1133">Transmembrane helix</keyword>
<dbReference type="Gene3D" id="1.20.1420.30">
    <property type="entry name" value="NCX, central ion-binding region"/>
    <property type="match status" value="1"/>
</dbReference>
<evidence type="ECO:0000313" key="7">
    <source>
        <dbReference type="EMBL" id="SMC09568.1"/>
    </source>
</evidence>
<feature type="transmembrane region" description="Helical" evidence="5">
    <location>
        <begin position="173"/>
        <end position="194"/>
    </location>
</feature>
<proteinExistence type="predicted"/>
<feature type="transmembrane region" description="Helical" evidence="5">
    <location>
        <begin position="265"/>
        <end position="285"/>
    </location>
</feature>
<keyword evidence="2 5" id="KW-0812">Transmembrane</keyword>
<feature type="transmembrane region" description="Helical" evidence="5">
    <location>
        <begin position="16"/>
        <end position="33"/>
    </location>
</feature>
<dbReference type="EMBL" id="FWWZ01000001">
    <property type="protein sequence ID" value="SMC09568.1"/>
    <property type="molecule type" value="Genomic_DNA"/>
</dbReference>
<dbReference type="GO" id="GO:0005886">
    <property type="term" value="C:plasma membrane"/>
    <property type="evidence" value="ECO:0007669"/>
    <property type="project" value="TreeGrafter"/>
</dbReference>
<dbReference type="PANTHER" id="PTHR37958:SF1">
    <property type="entry name" value="SODIUM-POTASSIUM_PROTON ANTIPORTER CHAA"/>
    <property type="match status" value="1"/>
</dbReference>
<evidence type="ECO:0000256" key="1">
    <source>
        <dbReference type="ARBA" id="ARBA00004141"/>
    </source>
</evidence>
<dbReference type="InterPro" id="IPR052946">
    <property type="entry name" value="Alkaline_pH_Ca-Antiporter"/>
</dbReference>
<keyword evidence="4 5" id="KW-0472">Membrane</keyword>
<accession>A0A1W1WTC0</accession>
<reference evidence="8" key="1">
    <citation type="submission" date="2017-04" db="EMBL/GenBank/DDBJ databases">
        <authorList>
            <person name="Varghese N."/>
            <person name="Submissions S."/>
        </authorList>
    </citation>
    <scope>NUCLEOTIDE SEQUENCE [LARGE SCALE GENOMIC DNA]</scope>
    <source>
        <strain evidence="8">DSM 16512</strain>
    </source>
</reference>
<feature type="transmembrane region" description="Helical" evidence="5">
    <location>
        <begin position="305"/>
        <end position="329"/>
    </location>
</feature>
<dbReference type="InterPro" id="IPR044880">
    <property type="entry name" value="NCX_ion-bd_dom_sf"/>
</dbReference>
<dbReference type="RefSeq" id="WP_084275788.1">
    <property type="nucleotide sequence ID" value="NZ_AP026671.1"/>
</dbReference>
<feature type="transmembrane region" description="Helical" evidence="5">
    <location>
        <begin position="71"/>
        <end position="92"/>
    </location>
</feature>
<sequence>MQSDSSPVFRDLIEDYWDIAVGLLAALVAFYFHSTHHGHTATFIAALSIVALSVTVSEVAEILAERLGEPYGSFVLTFSAVAVEIILLFMILTTRGDAQQENLEIVKSGIISAVIVDMNVLLGLAVFIGGLAFAEQEHNEDTSSTYTTILFISSIALLVPSLLVYTPDGSSKLLKASIIISIMLFTYYIIIYVFQTKTHSHFFKSTARSRILRLKKRKKILEDEEHEDTYIFEKLPIWANLIVIFLLIFLTGIMAEIFAHDSHTLFQSFGISSGLAGLIIAIISVSPELITAVKAAKNDQIQRVVNIAMGASTVSILVTVPVLMALAYFNHIPFTLDFNALQIGALLLTVILAWKTTDNGETNYIEGASHLMFFACFAVIAAMY</sequence>
<dbReference type="GO" id="GO:0015386">
    <property type="term" value="F:potassium:proton antiporter activity"/>
    <property type="evidence" value="ECO:0007669"/>
    <property type="project" value="TreeGrafter"/>
</dbReference>
<feature type="transmembrane region" description="Helical" evidence="5">
    <location>
        <begin position="237"/>
        <end position="258"/>
    </location>
</feature>
<feature type="transmembrane region" description="Helical" evidence="5">
    <location>
        <begin position="40"/>
        <end position="59"/>
    </location>
</feature>
<evidence type="ECO:0000256" key="4">
    <source>
        <dbReference type="ARBA" id="ARBA00023136"/>
    </source>
</evidence>
<comment type="subcellular location">
    <subcellularLocation>
        <location evidence="1">Membrane</location>
        <topology evidence="1">Multi-pass membrane protein</topology>
    </subcellularLocation>
</comment>
<feature type="transmembrane region" description="Helical" evidence="5">
    <location>
        <begin position="146"/>
        <end position="166"/>
    </location>
</feature>
<keyword evidence="8" id="KW-1185">Reference proteome</keyword>
<dbReference type="AlphaFoldDB" id="A0A1W1WTC0"/>
<evidence type="ECO:0000256" key="2">
    <source>
        <dbReference type="ARBA" id="ARBA00022692"/>
    </source>
</evidence>
<evidence type="ECO:0000256" key="5">
    <source>
        <dbReference type="SAM" id="Phobius"/>
    </source>
</evidence>
<organism evidence="7 8">
    <name type="scientific">Nitratiruptor tergarcus DSM 16512</name>
    <dbReference type="NCBI Taxonomy" id="1069081"/>
    <lineage>
        <taxon>Bacteria</taxon>
        <taxon>Pseudomonadati</taxon>
        <taxon>Campylobacterota</taxon>
        <taxon>Epsilonproteobacteria</taxon>
        <taxon>Nautiliales</taxon>
        <taxon>Nitratiruptoraceae</taxon>
        <taxon>Nitratiruptor</taxon>
    </lineage>
</organism>
<dbReference type="InterPro" id="IPR004837">
    <property type="entry name" value="NaCa_Exmemb"/>
</dbReference>
<protein>
    <submittedName>
        <fullName evidence="7">Ca2+:H+ antiporter</fullName>
    </submittedName>
</protein>
<dbReference type="Proteomes" id="UP000192602">
    <property type="component" value="Unassembled WGS sequence"/>
</dbReference>
<dbReference type="STRING" id="1069081.SAMN05660197_1385"/>
<dbReference type="GO" id="GO:0015385">
    <property type="term" value="F:sodium:proton antiporter activity"/>
    <property type="evidence" value="ECO:0007669"/>
    <property type="project" value="TreeGrafter"/>
</dbReference>
<feature type="transmembrane region" description="Helical" evidence="5">
    <location>
        <begin position="367"/>
        <end position="383"/>
    </location>
</feature>
<evidence type="ECO:0000256" key="3">
    <source>
        <dbReference type="ARBA" id="ARBA00022989"/>
    </source>
</evidence>
<name>A0A1W1WTC0_9BACT</name>
<dbReference type="PANTHER" id="PTHR37958">
    <property type="entry name" value="SODIUM-POTASSIUM/PROTON ANTIPORTER CHAA"/>
    <property type="match status" value="1"/>
</dbReference>
<feature type="domain" description="Sodium/calcium exchanger membrane region" evidence="6">
    <location>
        <begin position="241"/>
        <end position="381"/>
    </location>
</feature>
<dbReference type="OrthoDB" id="9787814at2"/>
<evidence type="ECO:0000259" key="6">
    <source>
        <dbReference type="Pfam" id="PF01699"/>
    </source>
</evidence>
<feature type="transmembrane region" description="Helical" evidence="5">
    <location>
        <begin position="113"/>
        <end position="134"/>
    </location>
</feature>